<dbReference type="GO" id="GO:0004829">
    <property type="term" value="F:threonine-tRNA ligase activity"/>
    <property type="evidence" value="ECO:0007669"/>
    <property type="project" value="InterPro"/>
</dbReference>
<dbReference type="PANTHER" id="PTHR11451:SF38">
    <property type="entry name" value="THREONINE--TRNA LIGASE 2, CYTOPLASMIC"/>
    <property type="match status" value="1"/>
</dbReference>
<dbReference type="PANTHER" id="PTHR11451">
    <property type="entry name" value="THREONINE-TRNA LIGASE"/>
    <property type="match status" value="1"/>
</dbReference>
<dbReference type="Proteomes" id="UP000010552">
    <property type="component" value="Unassembled WGS sequence"/>
</dbReference>
<dbReference type="GO" id="GO:0005524">
    <property type="term" value="F:ATP binding"/>
    <property type="evidence" value="ECO:0007669"/>
    <property type="project" value="InterPro"/>
</dbReference>
<name>L5KZI5_PTEAL</name>
<dbReference type="GO" id="GO:0006435">
    <property type="term" value="P:threonyl-tRNA aminoacylation"/>
    <property type="evidence" value="ECO:0007669"/>
    <property type="project" value="InterPro"/>
</dbReference>
<gene>
    <name evidence="5" type="ORF">PAL_GLEAN10004724</name>
</gene>
<dbReference type="GO" id="GO:0005739">
    <property type="term" value="C:mitochondrion"/>
    <property type="evidence" value="ECO:0007669"/>
    <property type="project" value="TreeGrafter"/>
</dbReference>
<reference evidence="6" key="1">
    <citation type="journal article" date="2013" name="Science">
        <title>Comparative analysis of bat genomes provides insight into the evolution of flight and immunity.</title>
        <authorList>
            <person name="Zhang G."/>
            <person name="Cowled C."/>
            <person name="Shi Z."/>
            <person name="Huang Z."/>
            <person name="Bishop-Lilly K.A."/>
            <person name="Fang X."/>
            <person name="Wynne J.W."/>
            <person name="Xiong Z."/>
            <person name="Baker M.L."/>
            <person name="Zhao W."/>
            <person name="Tachedjian M."/>
            <person name="Zhu Y."/>
            <person name="Zhou P."/>
            <person name="Jiang X."/>
            <person name="Ng J."/>
            <person name="Yang L."/>
            <person name="Wu L."/>
            <person name="Xiao J."/>
            <person name="Feng Y."/>
            <person name="Chen Y."/>
            <person name="Sun X."/>
            <person name="Zhang Y."/>
            <person name="Marsh G.A."/>
            <person name="Crameri G."/>
            <person name="Broder C.C."/>
            <person name="Frey K.G."/>
            <person name="Wang L.F."/>
            <person name="Wang J."/>
        </authorList>
    </citation>
    <scope>NUCLEOTIDE SEQUENCE [LARGE SCALE GENOMIC DNA]</scope>
</reference>
<evidence type="ECO:0000256" key="1">
    <source>
        <dbReference type="ARBA" id="ARBA00008226"/>
    </source>
</evidence>
<keyword evidence="2" id="KW-0648">Protein biosynthesis</keyword>
<evidence type="ECO:0000313" key="6">
    <source>
        <dbReference type="Proteomes" id="UP000010552"/>
    </source>
</evidence>
<dbReference type="InterPro" id="IPR002314">
    <property type="entry name" value="aa-tRNA-synt_IIb"/>
</dbReference>
<dbReference type="Gene3D" id="3.30.930.10">
    <property type="entry name" value="Bira Bifunctional Protein, Domain 2"/>
    <property type="match status" value="1"/>
</dbReference>
<keyword evidence="5" id="KW-0030">Aminoacyl-tRNA synthetase</keyword>
<dbReference type="AlphaFoldDB" id="L5KZI5"/>
<dbReference type="PRINTS" id="PR01047">
    <property type="entry name" value="TRNASYNTHTHR"/>
</dbReference>
<sequence>MNLGEGAFYGPKIDVKVKDAVGRYHQCATIQLDFQLPLRFNLTYASKDGDDKKNPVIIHRAILGSVERMIAILSENYGGKW</sequence>
<evidence type="ECO:0000256" key="3">
    <source>
        <dbReference type="ARBA" id="ARBA00031900"/>
    </source>
</evidence>
<dbReference type="EMBL" id="KB030428">
    <property type="protein sequence ID" value="ELK16874.1"/>
    <property type="molecule type" value="Genomic_DNA"/>
</dbReference>
<proteinExistence type="inferred from homology"/>
<dbReference type="InParanoid" id="L5KZI5"/>
<organism evidence="5 6">
    <name type="scientific">Pteropus alecto</name>
    <name type="common">Black flying fox</name>
    <dbReference type="NCBI Taxonomy" id="9402"/>
    <lineage>
        <taxon>Eukaryota</taxon>
        <taxon>Metazoa</taxon>
        <taxon>Chordata</taxon>
        <taxon>Craniata</taxon>
        <taxon>Vertebrata</taxon>
        <taxon>Euteleostomi</taxon>
        <taxon>Mammalia</taxon>
        <taxon>Eutheria</taxon>
        <taxon>Laurasiatheria</taxon>
        <taxon>Chiroptera</taxon>
        <taxon>Yinpterochiroptera</taxon>
        <taxon>Pteropodoidea</taxon>
        <taxon>Pteropodidae</taxon>
        <taxon>Pteropodinae</taxon>
        <taxon>Pteropus</taxon>
    </lineage>
</organism>
<keyword evidence="5" id="KW-0436">Ligase</keyword>
<evidence type="ECO:0000313" key="5">
    <source>
        <dbReference type="EMBL" id="ELK16874.1"/>
    </source>
</evidence>
<dbReference type="Pfam" id="PF00587">
    <property type="entry name" value="tRNA-synt_2b"/>
    <property type="match status" value="1"/>
</dbReference>
<protein>
    <recommendedName>
        <fullName evidence="3">Threonyl-tRNA synthetase</fullName>
    </recommendedName>
</protein>
<dbReference type="InterPro" id="IPR045864">
    <property type="entry name" value="aa-tRNA-synth_II/BPL/LPL"/>
</dbReference>
<keyword evidence="6" id="KW-1185">Reference proteome</keyword>
<evidence type="ECO:0000256" key="2">
    <source>
        <dbReference type="ARBA" id="ARBA00022917"/>
    </source>
</evidence>
<evidence type="ECO:0000259" key="4">
    <source>
        <dbReference type="Pfam" id="PF00587"/>
    </source>
</evidence>
<dbReference type="SUPFAM" id="SSF55681">
    <property type="entry name" value="Class II aaRS and biotin synthetases"/>
    <property type="match status" value="1"/>
</dbReference>
<dbReference type="STRING" id="9402.L5KZI5"/>
<comment type="similarity">
    <text evidence="1">Belongs to the class-II aminoacyl-tRNA synthetase family.</text>
</comment>
<accession>L5KZI5</accession>
<feature type="domain" description="Aminoacyl-tRNA synthetase class II (G/ P/ S/T)" evidence="4">
    <location>
        <begin position="6"/>
        <end position="77"/>
    </location>
</feature>
<dbReference type="InterPro" id="IPR002320">
    <property type="entry name" value="Thr-tRNA-ligase_IIa"/>
</dbReference>